<keyword evidence="1" id="KW-0472">Membrane</keyword>
<proteinExistence type="predicted"/>
<keyword evidence="1" id="KW-1133">Transmembrane helix</keyword>
<dbReference type="Proteomes" id="UP000295565">
    <property type="component" value="Unassembled WGS sequence"/>
</dbReference>
<comment type="caution">
    <text evidence="2">The sequence shown here is derived from an EMBL/GenBank/DDBJ whole genome shotgun (WGS) entry which is preliminary data.</text>
</comment>
<accession>A0A4V6NEI5</accession>
<feature type="transmembrane region" description="Helical" evidence="1">
    <location>
        <begin position="29"/>
        <end position="46"/>
    </location>
</feature>
<sequence>MFSYIALLLVLVGVVPVLCYFAGLMDLYLQFGAPFAGVIILLWLLVDVSKMRHSSRSCQNRQRHK</sequence>
<evidence type="ECO:0000313" key="2">
    <source>
        <dbReference type="EMBL" id="TCK63291.1"/>
    </source>
</evidence>
<gene>
    <name evidence="2" type="ORF">EV690_0176</name>
</gene>
<evidence type="ECO:0000256" key="1">
    <source>
        <dbReference type="SAM" id="Phobius"/>
    </source>
</evidence>
<protein>
    <submittedName>
        <fullName evidence="2">Uncharacterized protein</fullName>
    </submittedName>
</protein>
<dbReference type="RefSeq" id="WP_131911050.1">
    <property type="nucleotide sequence ID" value="NZ_OU594967.1"/>
</dbReference>
<keyword evidence="1" id="KW-0812">Transmembrane</keyword>
<dbReference type="AlphaFoldDB" id="A0A4V6NEI5"/>
<organism evidence="2 3">
    <name type="scientific">Celerinatantimonas diazotrophica</name>
    <dbReference type="NCBI Taxonomy" id="412034"/>
    <lineage>
        <taxon>Bacteria</taxon>
        <taxon>Pseudomonadati</taxon>
        <taxon>Pseudomonadota</taxon>
        <taxon>Gammaproteobacteria</taxon>
        <taxon>Celerinatantimonadaceae</taxon>
        <taxon>Celerinatantimonas</taxon>
    </lineage>
</organism>
<dbReference type="EMBL" id="SMGD01000002">
    <property type="protein sequence ID" value="TCK63291.1"/>
    <property type="molecule type" value="Genomic_DNA"/>
</dbReference>
<evidence type="ECO:0000313" key="3">
    <source>
        <dbReference type="Proteomes" id="UP000295565"/>
    </source>
</evidence>
<reference evidence="2 3" key="1">
    <citation type="submission" date="2019-03" db="EMBL/GenBank/DDBJ databases">
        <title>Genomic Encyclopedia of Type Strains, Phase IV (KMG-IV): sequencing the most valuable type-strain genomes for metagenomic binning, comparative biology and taxonomic classification.</title>
        <authorList>
            <person name="Goeker M."/>
        </authorList>
    </citation>
    <scope>NUCLEOTIDE SEQUENCE [LARGE SCALE GENOMIC DNA]</scope>
    <source>
        <strain evidence="2 3">DSM 18577</strain>
    </source>
</reference>
<keyword evidence="3" id="KW-1185">Reference proteome</keyword>
<name>A0A4V6NEI5_9GAMM</name>